<sequence>MPGSTTIAHTHWGSTIAPDDARRLASVLHELARLLRLEGPNRLTDAQVAALCGGRTHRREEFTHWVEDLTRGLDHRA</sequence>
<proteinExistence type="predicted"/>
<name>A0ABT6HWK1_9ACTN</name>
<keyword evidence="2" id="KW-1185">Reference proteome</keyword>
<protein>
    <submittedName>
        <fullName evidence="1">Uncharacterized protein</fullName>
    </submittedName>
</protein>
<evidence type="ECO:0000313" key="1">
    <source>
        <dbReference type="EMBL" id="MDH2392673.1"/>
    </source>
</evidence>
<dbReference type="EMBL" id="JARWBG010000046">
    <property type="protein sequence ID" value="MDH2392673.1"/>
    <property type="molecule type" value="Genomic_DNA"/>
</dbReference>
<reference evidence="1 2" key="1">
    <citation type="submission" date="2023-04" db="EMBL/GenBank/DDBJ databases">
        <title>Streptomyces chengmaiensis sp. nov. isolated from the stem of mangrove plant in Hainan.</title>
        <authorList>
            <person name="Huang X."/>
            <person name="Zhou S."/>
            <person name="Chu X."/>
            <person name="Xie Y."/>
            <person name="Lin Y."/>
        </authorList>
    </citation>
    <scope>NUCLEOTIDE SEQUENCE [LARGE SCALE GENOMIC DNA]</scope>
    <source>
        <strain evidence="1 2">HNM0663</strain>
    </source>
</reference>
<evidence type="ECO:0000313" key="2">
    <source>
        <dbReference type="Proteomes" id="UP001223144"/>
    </source>
</evidence>
<accession>A0ABT6HWK1</accession>
<gene>
    <name evidence="1" type="ORF">QCN29_28620</name>
</gene>
<dbReference type="RefSeq" id="WP_240137227.1">
    <property type="nucleotide sequence ID" value="NZ_JARWBG010000046.1"/>
</dbReference>
<organism evidence="1 2">
    <name type="scientific">Streptomyces chengmaiensis</name>
    <dbReference type="NCBI Taxonomy" id="3040919"/>
    <lineage>
        <taxon>Bacteria</taxon>
        <taxon>Bacillati</taxon>
        <taxon>Actinomycetota</taxon>
        <taxon>Actinomycetes</taxon>
        <taxon>Kitasatosporales</taxon>
        <taxon>Streptomycetaceae</taxon>
        <taxon>Streptomyces</taxon>
    </lineage>
</organism>
<comment type="caution">
    <text evidence="1">The sequence shown here is derived from an EMBL/GenBank/DDBJ whole genome shotgun (WGS) entry which is preliminary data.</text>
</comment>
<dbReference type="Proteomes" id="UP001223144">
    <property type="component" value="Unassembled WGS sequence"/>
</dbReference>